<dbReference type="EMBL" id="BAAAPZ010000008">
    <property type="protein sequence ID" value="GAA2098541.1"/>
    <property type="molecule type" value="Genomic_DNA"/>
</dbReference>
<dbReference type="InterPro" id="IPR015001">
    <property type="entry name" value="DUF1850"/>
</dbReference>
<keyword evidence="2" id="KW-1185">Reference proteome</keyword>
<dbReference type="Pfam" id="PF08905">
    <property type="entry name" value="DUF1850"/>
    <property type="match status" value="1"/>
</dbReference>
<protein>
    <recommendedName>
        <fullName evidence="3">DUF1850 domain-containing protein</fullName>
    </recommendedName>
</protein>
<gene>
    <name evidence="1" type="ORF">GCM10009823_19860</name>
</gene>
<dbReference type="Proteomes" id="UP001500984">
    <property type="component" value="Unassembled WGS sequence"/>
</dbReference>
<evidence type="ECO:0008006" key="3">
    <source>
        <dbReference type="Google" id="ProtNLM"/>
    </source>
</evidence>
<organism evidence="1 2">
    <name type="scientific">Brevibacterium salitolerans</name>
    <dbReference type="NCBI Taxonomy" id="1403566"/>
    <lineage>
        <taxon>Bacteria</taxon>
        <taxon>Bacillati</taxon>
        <taxon>Actinomycetota</taxon>
        <taxon>Actinomycetes</taxon>
        <taxon>Micrococcales</taxon>
        <taxon>Brevibacteriaceae</taxon>
        <taxon>Brevibacterium</taxon>
    </lineage>
</organism>
<evidence type="ECO:0000313" key="2">
    <source>
        <dbReference type="Proteomes" id="UP001500984"/>
    </source>
</evidence>
<proteinExistence type="predicted"/>
<evidence type="ECO:0000313" key="1">
    <source>
        <dbReference type="EMBL" id="GAA2098541.1"/>
    </source>
</evidence>
<reference evidence="1 2" key="1">
    <citation type="journal article" date="2019" name="Int. J. Syst. Evol. Microbiol.">
        <title>The Global Catalogue of Microorganisms (GCM) 10K type strain sequencing project: providing services to taxonomists for standard genome sequencing and annotation.</title>
        <authorList>
            <consortium name="The Broad Institute Genomics Platform"/>
            <consortium name="The Broad Institute Genome Sequencing Center for Infectious Disease"/>
            <person name="Wu L."/>
            <person name="Ma J."/>
        </authorList>
    </citation>
    <scope>NUCLEOTIDE SEQUENCE [LARGE SCALE GENOMIC DNA]</scope>
    <source>
        <strain evidence="1 2">JCM 15900</strain>
    </source>
</reference>
<name>A0ABN2WT17_9MICO</name>
<sequence length="160" mass="17148">MGLAVLAAGAAAAAFAPVWPAVTVSGGERTLAVVGHDRFSISYVHSIDGLPIEEDLQVDEGRLVVERTRLRQFGAGMGQIEGHGHGRQEGRWWVIDDMGRDIGAEMHLRAGAPEVDHRLRIDTTELALSACMPGERITITAQRVSALRLLKAADAECALS</sequence>
<accession>A0ABN2WT17</accession>
<comment type="caution">
    <text evidence="1">The sequence shown here is derived from an EMBL/GenBank/DDBJ whole genome shotgun (WGS) entry which is preliminary data.</text>
</comment>